<feature type="transmembrane region" description="Helical" evidence="14">
    <location>
        <begin position="54"/>
        <end position="74"/>
    </location>
</feature>
<keyword evidence="9" id="KW-0811">Translocation</keyword>
<organism evidence="15 16">
    <name type="scientific">Vanessa tameamea</name>
    <name type="common">Kamehameha butterfly</name>
    <dbReference type="NCBI Taxonomy" id="334116"/>
    <lineage>
        <taxon>Eukaryota</taxon>
        <taxon>Metazoa</taxon>
        <taxon>Ecdysozoa</taxon>
        <taxon>Arthropoda</taxon>
        <taxon>Hexapoda</taxon>
        <taxon>Insecta</taxon>
        <taxon>Pterygota</taxon>
        <taxon>Neoptera</taxon>
        <taxon>Endopterygota</taxon>
        <taxon>Lepidoptera</taxon>
        <taxon>Glossata</taxon>
        <taxon>Ditrysia</taxon>
        <taxon>Papilionoidea</taxon>
        <taxon>Nymphalidae</taxon>
        <taxon>Nymphalinae</taxon>
        <taxon>Vanessa</taxon>
    </lineage>
</organism>
<sequence>METKSEIFSQRLVKAVVWNITLQISLAVVLVFFIQVDLIHPISWIISTFNDIFSWKMALNAILLGLVSFFQAYLYGSYFSVPVPKYFTRFSMFLNIFSVQNIIFSTLYALNGYFTMSLYSSLAKSNFNILKKKCETYDGQCLAEQSLFLQFGGMWMGLYYFTSAHLLSATVLTFPHIYQEKFQQIKLVISNIVAMGFQHSVTPVIYYCIFYYVWGNKPRNVVSEVYSLYLEDPPLDNIFNLISSGIWIGLWFYTSLYFISIYTMKTVFNIVLTEPMKFPIEGDAQFTLNNALSQRLQFTGYLGAQDLKYMSLMDYARRSQIFTLSQPGGHPRNWNNLLEKCLQMINQFNSELDKMNNDSHSVEAENTHNRKTFNTIAPLTPPSVYSRSLRNMAQSPNLLELKDHNKNKVDDTFATAIKEEFKNFLLKLSQKPGINYFFGELVDTKLKFILIQAQPVIWTCEGLAYIVSASLKEDKYGVVQNDLPIVLSTLIYLKQNLDKLTKAGLVPRKHILNDVLAIKIRNALLSSVKRSLYKIIMTFSKFIHEIPLDPDVQIAIQSFLSCKEA</sequence>
<dbReference type="GO" id="GO:0051028">
    <property type="term" value="P:mRNA transport"/>
    <property type="evidence" value="ECO:0007669"/>
    <property type="project" value="UniProtKB-KW"/>
</dbReference>
<reference evidence="16" key="1">
    <citation type="submission" date="2025-08" db="UniProtKB">
        <authorList>
            <consortium name="RefSeq"/>
        </authorList>
    </citation>
    <scope>IDENTIFICATION</scope>
    <source>
        <tissue evidence="16">Whole body</tissue>
    </source>
</reference>
<dbReference type="Proteomes" id="UP001652626">
    <property type="component" value="Chromosome 12"/>
</dbReference>
<keyword evidence="5 14" id="KW-0812">Transmembrane</keyword>
<evidence type="ECO:0000313" key="15">
    <source>
        <dbReference type="Proteomes" id="UP001652626"/>
    </source>
</evidence>
<gene>
    <name evidence="16" type="primary">LOC113392989</name>
</gene>
<evidence type="ECO:0000256" key="14">
    <source>
        <dbReference type="SAM" id="Phobius"/>
    </source>
</evidence>
<accession>A0A8B8HLP4</accession>
<keyword evidence="13" id="KW-0175">Coiled coil</keyword>
<evidence type="ECO:0000256" key="3">
    <source>
        <dbReference type="ARBA" id="ARBA00005760"/>
    </source>
</evidence>
<dbReference type="AlphaFoldDB" id="A0A8B8HLP4"/>
<protein>
    <submittedName>
        <fullName evidence="16">Nucleoporin NDC1</fullName>
    </submittedName>
</protein>
<keyword evidence="7" id="KW-0653">Protein transport</keyword>
<evidence type="ECO:0000256" key="11">
    <source>
        <dbReference type="ARBA" id="ARBA00023136"/>
    </source>
</evidence>
<keyword evidence="8 14" id="KW-1133">Transmembrane helix</keyword>
<keyword evidence="6" id="KW-0509">mRNA transport</keyword>
<dbReference type="PANTHER" id="PTHR13269:SF6">
    <property type="entry name" value="NUCLEOPORIN NDC1"/>
    <property type="match status" value="1"/>
</dbReference>
<dbReference type="RefSeq" id="XP_026485455.2">
    <property type="nucleotide sequence ID" value="XM_026629670.2"/>
</dbReference>
<feature type="coiled-coil region" evidence="13">
    <location>
        <begin position="338"/>
        <end position="365"/>
    </location>
</feature>
<evidence type="ECO:0000256" key="13">
    <source>
        <dbReference type="SAM" id="Coils"/>
    </source>
</evidence>
<feature type="transmembrane region" description="Helical" evidence="14">
    <location>
        <begin position="86"/>
        <end position="110"/>
    </location>
</feature>
<dbReference type="InterPro" id="IPR019049">
    <property type="entry name" value="Nucleoporin_prot_Ndc1/Nup"/>
</dbReference>
<evidence type="ECO:0000256" key="8">
    <source>
        <dbReference type="ARBA" id="ARBA00022989"/>
    </source>
</evidence>
<feature type="transmembrane region" description="Helical" evidence="14">
    <location>
        <begin position="238"/>
        <end position="259"/>
    </location>
</feature>
<name>A0A8B8HLP4_VANTA</name>
<evidence type="ECO:0000256" key="12">
    <source>
        <dbReference type="ARBA" id="ARBA00023242"/>
    </source>
</evidence>
<keyword evidence="12" id="KW-0539">Nucleus</keyword>
<keyword evidence="4" id="KW-0813">Transport</keyword>
<keyword evidence="11 14" id="KW-0472">Membrane</keyword>
<dbReference type="GO" id="GO:0030674">
    <property type="term" value="F:protein-macromolecule adaptor activity"/>
    <property type="evidence" value="ECO:0007669"/>
    <property type="project" value="TreeGrafter"/>
</dbReference>
<evidence type="ECO:0000256" key="10">
    <source>
        <dbReference type="ARBA" id="ARBA00023132"/>
    </source>
</evidence>
<keyword evidence="15" id="KW-1185">Reference proteome</keyword>
<dbReference type="OrthoDB" id="67850at2759"/>
<dbReference type="GeneID" id="113392989"/>
<evidence type="ECO:0000256" key="7">
    <source>
        <dbReference type="ARBA" id="ARBA00022927"/>
    </source>
</evidence>
<evidence type="ECO:0000313" key="16">
    <source>
        <dbReference type="RefSeq" id="XP_026485455.2"/>
    </source>
</evidence>
<dbReference type="OMA" id="ILCQQHL"/>
<evidence type="ECO:0000256" key="6">
    <source>
        <dbReference type="ARBA" id="ARBA00022816"/>
    </source>
</evidence>
<keyword evidence="10" id="KW-0906">Nuclear pore complex</keyword>
<evidence type="ECO:0000256" key="5">
    <source>
        <dbReference type="ARBA" id="ARBA00022692"/>
    </source>
</evidence>
<evidence type="ECO:0000256" key="2">
    <source>
        <dbReference type="ARBA" id="ARBA00004567"/>
    </source>
</evidence>
<proteinExistence type="inferred from homology"/>
<dbReference type="PANTHER" id="PTHR13269">
    <property type="entry name" value="NUCLEOPORIN NDC1"/>
    <property type="match status" value="1"/>
</dbReference>
<evidence type="ECO:0000256" key="1">
    <source>
        <dbReference type="ARBA" id="ARBA00004232"/>
    </source>
</evidence>
<feature type="transmembrane region" description="Helical" evidence="14">
    <location>
        <begin position="12"/>
        <end position="34"/>
    </location>
</feature>
<dbReference type="GO" id="GO:0015031">
    <property type="term" value="P:protein transport"/>
    <property type="evidence" value="ECO:0007669"/>
    <property type="project" value="UniProtKB-KW"/>
</dbReference>
<comment type="similarity">
    <text evidence="3">Belongs to the NDC1 family.</text>
</comment>
<dbReference type="GO" id="GO:0070762">
    <property type="term" value="C:nuclear pore transmembrane ring"/>
    <property type="evidence" value="ECO:0007669"/>
    <property type="project" value="TreeGrafter"/>
</dbReference>
<feature type="transmembrane region" description="Helical" evidence="14">
    <location>
        <begin position="187"/>
        <end position="214"/>
    </location>
</feature>
<dbReference type="GO" id="GO:0006999">
    <property type="term" value="P:nuclear pore organization"/>
    <property type="evidence" value="ECO:0007669"/>
    <property type="project" value="TreeGrafter"/>
</dbReference>
<dbReference type="GO" id="GO:0031965">
    <property type="term" value="C:nuclear membrane"/>
    <property type="evidence" value="ECO:0007669"/>
    <property type="project" value="UniProtKB-SubCell"/>
</dbReference>
<feature type="transmembrane region" description="Helical" evidence="14">
    <location>
        <begin position="157"/>
        <end position="175"/>
    </location>
</feature>
<evidence type="ECO:0000256" key="4">
    <source>
        <dbReference type="ARBA" id="ARBA00022448"/>
    </source>
</evidence>
<dbReference type="Pfam" id="PF09531">
    <property type="entry name" value="Ndc1_Nup"/>
    <property type="match status" value="1"/>
</dbReference>
<comment type="subcellular location">
    <subcellularLocation>
        <location evidence="1">Nucleus membrane</location>
        <topology evidence="1">Multi-pass membrane protein</topology>
    </subcellularLocation>
    <subcellularLocation>
        <location evidence="2">Nucleus</location>
        <location evidence="2">Nuclear pore complex</location>
    </subcellularLocation>
</comment>
<evidence type="ECO:0000256" key="9">
    <source>
        <dbReference type="ARBA" id="ARBA00023010"/>
    </source>
</evidence>